<protein>
    <recommendedName>
        <fullName evidence="1">IgGFc-binding protein N-terminal domain-containing protein</fullName>
    </recommendedName>
</protein>
<name>A0A0K1Q165_9BACT</name>
<accession>A0A0K1Q165</accession>
<dbReference type="InterPro" id="IPR035234">
    <property type="entry name" value="IgGFc-bd_N"/>
</dbReference>
<organism evidence="2 3">
    <name type="scientific">Labilithrix luteola</name>
    <dbReference type="NCBI Taxonomy" id="1391654"/>
    <lineage>
        <taxon>Bacteria</taxon>
        <taxon>Pseudomonadati</taxon>
        <taxon>Myxococcota</taxon>
        <taxon>Polyangia</taxon>
        <taxon>Polyangiales</taxon>
        <taxon>Labilitrichaceae</taxon>
        <taxon>Labilithrix</taxon>
    </lineage>
</organism>
<dbReference type="AlphaFoldDB" id="A0A0K1Q165"/>
<dbReference type="KEGG" id="llu:AKJ09_06141"/>
<dbReference type="PANTHER" id="PTHR46534">
    <property type="entry name" value="IGGFC_BINDING DOMAIN-CONTAINING PROTEIN"/>
    <property type="match status" value="1"/>
</dbReference>
<proteinExistence type="predicted"/>
<dbReference type="Proteomes" id="UP000064967">
    <property type="component" value="Chromosome"/>
</dbReference>
<gene>
    <name evidence="2" type="ORF">AKJ09_06141</name>
</gene>
<evidence type="ECO:0000259" key="1">
    <source>
        <dbReference type="Pfam" id="PF17517"/>
    </source>
</evidence>
<evidence type="ECO:0000313" key="3">
    <source>
        <dbReference type="Proteomes" id="UP000064967"/>
    </source>
</evidence>
<reference evidence="2 3" key="1">
    <citation type="submission" date="2015-08" db="EMBL/GenBank/DDBJ databases">
        <authorList>
            <person name="Babu N.S."/>
            <person name="Beckwith C.J."/>
            <person name="Beseler K.G."/>
            <person name="Brison A."/>
            <person name="Carone J.V."/>
            <person name="Caskin T.P."/>
            <person name="Diamond M."/>
            <person name="Durham M.E."/>
            <person name="Foxe J.M."/>
            <person name="Go M."/>
            <person name="Henderson B.A."/>
            <person name="Jones I.B."/>
            <person name="McGettigan J.A."/>
            <person name="Micheletti S.J."/>
            <person name="Nasrallah M.E."/>
            <person name="Ortiz D."/>
            <person name="Piller C.R."/>
            <person name="Privatt S.R."/>
            <person name="Schneider S.L."/>
            <person name="Sharp S."/>
            <person name="Smith T.C."/>
            <person name="Stanton J.D."/>
            <person name="Ullery H.E."/>
            <person name="Wilson R.J."/>
            <person name="Serrano M.G."/>
            <person name="Buck G."/>
            <person name="Lee V."/>
            <person name="Wang Y."/>
            <person name="Carvalho R."/>
            <person name="Voegtly L."/>
            <person name="Shi R."/>
            <person name="Duckworth R."/>
            <person name="Johnson A."/>
            <person name="Loviza R."/>
            <person name="Walstead R."/>
            <person name="Shah Z."/>
            <person name="Kiflezghi M."/>
            <person name="Wade K."/>
            <person name="Ball S.L."/>
            <person name="Bradley K.W."/>
            <person name="Asai D.J."/>
            <person name="Bowman C.A."/>
            <person name="Russell D.A."/>
            <person name="Pope W.H."/>
            <person name="Jacobs-Sera D."/>
            <person name="Hendrix R.W."/>
            <person name="Hatfull G.F."/>
        </authorList>
    </citation>
    <scope>NUCLEOTIDE SEQUENCE [LARGE SCALE GENOMIC DNA]</scope>
    <source>
        <strain evidence="2 3">DSM 27648</strain>
    </source>
</reference>
<dbReference type="EMBL" id="CP012333">
    <property type="protein sequence ID" value="AKU99477.1"/>
    <property type="molecule type" value="Genomic_DNA"/>
</dbReference>
<feature type="domain" description="IgGFc-binding protein N-terminal" evidence="1">
    <location>
        <begin position="141"/>
        <end position="462"/>
    </location>
</feature>
<keyword evidence="3" id="KW-1185">Reference proteome</keyword>
<dbReference type="OrthoDB" id="5486557at2"/>
<dbReference type="PANTHER" id="PTHR46534:SF1">
    <property type="entry name" value="IGGFC-BINDING PROTEIN N-TERMINAL DOMAIN-CONTAINING PROTEIN"/>
    <property type="match status" value="1"/>
</dbReference>
<dbReference type="STRING" id="1391654.AKJ09_06141"/>
<evidence type="ECO:0000313" key="2">
    <source>
        <dbReference type="EMBL" id="AKU99477.1"/>
    </source>
</evidence>
<sequence length="488" mass="52607">MFVLHDSPDTLTDSETSCFAAFVANTWTTPVTVTAEFGSTPLDISKSIYRAVANGSSITYEPIDGAIPPGELGIVFLAEGMKGPNNPKHLSCPTGTTPAWRGTAVKEHATSIYSAFHLTTDAPVSAYSLFPYGGATSYLPSATLLLPTPSWDTNYLLVDGWNSNASYPFIQIVAQEDGTEVRLRPRVDVLDGKGVKGGVRGSVAKWTLQRGQVLEFTQDQSLAGSPIEASHPVAVFGGSQCAFVGNEDFACDSLHQQIAPIHEWSSSYSAVPYKSRRRGLDGAVTAPESVYFRFVGAAEGTVLTYSPAPPPNAPVALASGQVVTFTTDQIFSVKSQDSLHPFYLAVYMSGADKYRTTGDPDFVNVIPDDQFLDRYVFFLDHTYAESNLTLVRRKDATGFHDVKLDCVGVVGDWQPLGTDGTAEYTWVDMTRAHAGVRTAVGTCEYGRHEALSDGPFALYVWGTDEYASYGFPAGAGSRPTSPYSIVVR</sequence>
<dbReference type="Pfam" id="PF17517">
    <property type="entry name" value="IgGFc_binding"/>
    <property type="match status" value="1"/>
</dbReference>
<dbReference type="RefSeq" id="WP_146650929.1">
    <property type="nucleotide sequence ID" value="NZ_CP012333.1"/>
</dbReference>